<sequence>MKKWSILSILVCLTFLFQSCWMLGPSVKGNGEVTEETRQLSDFSRLETSTGLEVLLLADSTEYVVIEADANLHQVIRTEIKEGTLKIFTESRIRSAKSKKVFVHYKQLESLQSSSGAVIRSGDPVVSRQLELRASSGSHQYLQINTKKLDSRCSSGAHIVIAGKCEDATLKASSGAHFKGHTFRTGKCVAETSSGAHIWIDVVDYLQADASSGGHLYYSGSPTQTELHSSSGGSISQKQ</sequence>
<comment type="caution">
    <text evidence="2">The sequence shown here is derived from an EMBL/GenBank/DDBJ whole genome shotgun (WGS) entry which is preliminary data.</text>
</comment>
<reference evidence="2 3" key="1">
    <citation type="submission" date="2018-04" db="EMBL/GenBank/DDBJ databases">
        <title>Genomic Encyclopedia of Archaeal and Bacterial Type Strains, Phase II (KMG-II): from individual species to whole genera.</title>
        <authorList>
            <person name="Goeker M."/>
        </authorList>
    </citation>
    <scope>NUCLEOTIDE SEQUENCE [LARGE SCALE GENOMIC DNA]</scope>
    <source>
        <strain evidence="2 3">DSM 28823</strain>
    </source>
</reference>
<feature type="domain" description="Putative auto-transporter adhesin head GIN" evidence="1">
    <location>
        <begin position="42"/>
        <end position="222"/>
    </location>
</feature>
<evidence type="ECO:0000313" key="3">
    <source>
        <dbReference type="Proteomes" id="UP000243525"/>
    </source>
</evidence>
<protein>
    <submittedName>
        <fullName evidence="2">Putative autotransporter adhesin-like protein</fullName>
    </submittedName>
</protein>
<dbReference type="EMBL" id="QAAD01000006">
    <property type="protein sequence ID" value="PTN09120.1"/>
    <property type="molecule type" value="Genomic_DNA"/>
</dbReference>
<gene>
    <name evidence="2" type="ORF">C8N47_106222</name>
</gene>
<name>A0A2T5C301_9BACT</name>
<dbReference type="Gene3D" id="2.160.20.120">
    <property type="match status" value="1"/>
</dbReference>
<evidence type="ECO:0000313" key="2">
    <source>
        <dbReference type="EMBL" id="PTN09120.1"/>
    </source>
</evidence>
<dbReference type="PROSITE" id="PS51257">
    <property type="entry name" value="PROKAR_LIPOPROTEIN"/>
    <property type="match status" value="1"/>
</dbReference>
<proteinExistence type="predicted"/>
<dbReference type="RefSeq" id="WP_170111337.1">
    <property type="nucleotide sequence ID" value="NZ_QAAD01000006.1"/>
</dbReference>
<dbReference type="Proteomes" id="UP000243525">
    <property type="component" value="Unassembled WGS sequence"/>
</dbReference>
<dbReference type="Pfam" id="PF10988">
    <property type="entry name" value="DUF2807"/>
    <property type="match status" value="1"/>
</dbReference>
<dbReference type="InterPro" id="IPR021255">
    <property type="entry name" value="DUF2807"/>
</dbReference>
<keyword evidence="3" id="KW-1185">Reference proteome</keyword>
<accession>A0A2T5C301</accession>
<organism evidence="2 3">
    <name type="scientific">Mangrovibacterium marinum</name>
    <dbReference type="NCBI Taxonomy" id="1639118"/>
    <lineage>
        <taxon>Bacteria</taxon>
        <taxon>Pseudomonadati</taxon>
        <taxon>Bacteroidota</taxon>
        <taxon>Bacteroidia</taxon>
        <taxon>Marinilabiliales</taxon>
        <taxon>Prolixibacteraceae</taxon>
        <taxon>Mangrovibacterium</taxon>
    </lineage>
</organism>
<evidence type="ECO:0000259" key="1">
    <source>
        <dbReference type="Pfam" id="PF10988"/>
    </source>
</evidence>
<dbReference type="AlphaFoldDB" id="A0A2T5C301"/>